<feature type="compositionally biased region" description="Low complexity" evidence="2">
    <location>
        <begin position="37"/>
        <end position="61"/>
    </location>
</feature>
<keyword evidence="4" id="KW-1185">Reference proteome</keyword>
<organism evidence="3 4">
    <name type="scientific">Lithocarpus litseifolius</name>
    <dbReference type="NCBI Taxonomy" id="425828"/>
    <lineage>
        <taxon>Eukaryota</taxon>
        <taxon>Viridiplantae</taxon>
        <taxon>Streptophyta</taxon>
        <taxon>Embryophyta</taxon>
        <taxon>Tracheophyta</taxon>
        <taxon>Spermatophyta</taxon>
        <taxon>Magnoliopsida</taxon>
        <taxon>eudicotyledons</taxon>
        <taxon>Gunneridae</taxon>
        <taxon>Pentapetalae</taxon>
        <taxon>rosids</taxon>
        <taxon>fabids</taxon>
        <taxon>Fagales</taxon>
        <taxon>Fagaceae</taxon>
        <taxon>Lithocarpus</taxon>
    </lineage>
</organism>
<evidence type="ECO:0000313" key="3">
    <source>
        <dbReference type="EMBL" id="KAK9997862.1"/>
    </source>
</evidence>
<gene>
    <name evidence="3" type="ORF">SO802_017465</name>
</gene>
<feature type="compositionally biased region" description="Low complexity" evidence="2">
    <location>
        <begin position="13"/>
        <end position="24"/>
    </location>
</feature>
<name>A0AAW2CKD0_9ROSI</name>
<sequence>MAPGRLTRSRGEASISAVQSAVQSTETPPEANPPAQSSSSADATDALTSTTGSTSRNTRGTTRGIAVRALVEKGGKLPVRIAAEYDAPVGKNACKLVNQIGVQVRSNLSSYNVKNWKSVDAATRDVVLQNIAEKSRKNSENRNKTVGKHRCGTKALAVRVDEETNNNGGQVPELAKIYKDVHFNPNTNRWIHHEDEATYETILKVQEDHCQDPNAIPLTQEEISNLVFKRKSGIVKGLGMRPSSSLVTTASSSSSVEYIHRLENEIIELKEARARDEEERAREQEARAKQDEIQKNILNFLRSKGYDDALTYGGGSSSS</sequence>
<dbReference type="InterPro" id="IPR004252">
    <property type="entry name" value="Probable_transposase_24"/>
</dbReference>
<keyword evidence="1" id="KW-0175">Coiled coil</keyword>
<feature type="region of interest" description="Disordered" evidence="2">
    <location>
        <begin position="1"/>
        <end position="61"/>
    </location>
</feature>
<comment type="caution">
    <text evidence="3">The sequence shown here is derived from an EMBL/GenBank/DDBJ whole genome shotgun (WGS) entry which is preliminary data.</text>
</comment>
<dbReference type="AlphaFoldDB" id="A0AAW2CKD0"/>
<reference evidence="3 4" key="1">
    <citation type="submission" date="2024-01" db="EMBL/GenBank/DDBJ databases">
        <title>A telomere-to-telomere, gap-free genome of sweet tea (Lithocarpus litseifolius).</title>
        <authorList>
            <person name="Zhou J."/>
        </authorList>
    </citation>
    <scope>NUCLEOTIDE SEQUENCE [LARGE SCALE GENOMIC DNA]</scope>
    <source>
        <strain evidence="3">Zhou-2022a</strain>
        <tissue evidence="3">Leaf</tissue>
    </source>
</reference>
<accession>A0AAW2CKD0</accession>
<dbReference type="EMBL" id="JAZDWU010000006">
    <property type="protein sequence ID" value="KAK9997862.1"/>
    <property type="molecule type" value="Genomic_DNA"/>
</dbReference>
<evidence type="ECO:0000256" key="2">
    <source>
        <dbReference type="SAM" id="MobiDB-lite"/>
    </source>
</evidence>
<dbReference type="Pfam" id="PF03004">
    <property type="entry name" value="Transposase_24"/>
    <property type="match status" value="1"/>
</dbReference>
<proteinExistence type="predicted"/>
<evidence type="ECO:0000256" key="1">
    <source>
        <dbReference type="SAM" id="Coils"/>
    </source>
</evidence>
<feature type="coiled-coil region" evidence="1">
    <location>
        <begin position="259"/>
        <end position="294"/>
    </location>
</feature>
<dbReference type="Proteomes" id="UP001459277">
    <property type="component" value="Unassembled WGS sequence"/>
</dbReference>
<protein>
    <submittedName>
        <fullName evidence="3">Uncharacterized protein</fullName>
    </submittedName>
</protein>
<evidence type="ECO:0000313" key="4">
    <source>
        <dbReference type="Proteomes" id="UP001459277"/>
    </source>
</evidence>